<reference evidence="6 7" key="1">
    <citation type="submission" date="2018-06" db="EMBL/GenBank/DDBJ databases">
        <authorList>
            <consortium name="Pathogen Informatics"/>
            <person name="Doyle S."/>
        </authorList>
    </citation>
    <scope>NUCLEOTIDE SEQUENCE [LARGE SCALE GENOMIC DNA]</scope>
    <source>
        <strain evidence="6 7">NCTC10692</strain>
    </source>
</reference>
<sequence length="371" mass="41325">MFKKKASTTILAAVIMAIAGTVSAGQEIHVANWNDYIDPALLARFEKESGITVHHKTYETGEEMVALIKSSDPLDVVVPATDTLQELISGSHIRPFDASKIEGFYDSQPLIRSHLFRQDPTLSYAAPYFWGRVGVLLDRGKAEAALGRPIEQTWGLMFDEASVQKLSSCGVSILEGREEVYSLIMNYKGRSLDFATKRSLEEVDQSLTSLKPHYAMVDSAAYIEAISEGKLCISMAWEGDARALIKDNPNLEYILPDEGTMFFLDTMAITSKSQNYEAAREFISFFMRNDVAQQNAEYTLYNTPSETALAAMKANAGSTQATTLYWDKGVHVFTYKAPRPELESKFRDTWSRFVEKPHKVASTTDTAGVMN</sequence>
<dbReference type="PANTHER" id="PTHR30222:SF18">
    <property type="entry name" value="BIFUNCTIONAL POLYHYDROXYBUTYRATE SYNTHASE _ ABC TRANSPORTER PERIPLASMIC BINDING PROTEIN-RELATED"/>
    <property type="match status" value="1"/>
</dbReference>
<dbReference type="InterPro" id="IPR006059">
    <property type="entry name" value="SBP"/>
</dbReference>
<comment type="subcellular location">
    <subcellularLocation>
        <location evidence="1">Periplasm</location>
    </subcellularLocation>
</comment>
<name>A0A379PL33_ECTOL</name>
<accession>A0A379PL33</accession>
<keyword evidence="2" id="KW-0813">Transport</keyword>
<evidence type="ECO:0000256" key="2">
    <source>
        <dbReference type="ARBA" id="ARBA00022448"/>
    </source>
</evidence>
<dbReference type="RefSeq" id="WP_074858852.1">
    <property type="nucleotide sequence ID" value="NZ_FNZC01000033.1"/>
</dbReference>
<evidence type="ECO:0000256" key="4">
    <source>
        <dbReference type="ARBA" id="ARBA00022764"/>
    </source>
</evidence>
<dbReference type="GO" id="GO:0042597">
    <property type="term" value="C:periplasmic space"/>
    <property type="evidence" value="ECO:0007669"/>
    <property type="project" value="UniProtKB-SubCell"/>
</dbReference>
<dbReference type="InterPro" id="IPR001188">
    <property type="entry name" value="Sperm_putr-bd"/>
</dbReference>
<dbReference type="EMBL" id="UGUV01000003">
    <property type="protein sequence ID" value="SUE72438.1"/>
    <property type="molecule type" value="Genomic_DNA"/>
</dbReference>
<keyword evidence="3 5" id="KW-0732">Signal</keyword>
<dbReference type="Proteomes" id="UP000255303">
    <property type="component" value="Unassembled WGS sequence"/>
</dbReference>
<organism evidence="6 7">
    <name type="scientific">Ectopseudomonas oleovorans</name>
    <name type="common">Pseudomonas oleovorans</name>
    <dbReference type="NCBI Taxonomy" id="301"/>
    <lineage>
        <taxon>Bacteria</taxon>
        <taxon>Pseudomonadati</taxon>
        <taxon>Pseudomonadota</taxon>
        <taxon>Gammaproteobacteria</taxon>
        <taxon>Pseudomonadales</taxon>
        <taxon>Pseudomonadaceae</taxon>
        <taxon>Ectopseudomonas</taxon>
    </lineage>
</organism>
<feature type="signal peptide" evidence="5">
    <location>
        <begin position="1"/>
        <end position="24"/>
    </location>
</feature>
<evidence type="ECO:0000256" key="3">
    <source>
        <dbReference type="ARBA" id="ARBA00022729"/>
    </source>
</evidence>
<evidence type="ECO:0000256" key="5">
    <source>
        <dbReference type="SAM" id="SignalP"/>
    </source>
</evidence>
<proteinExistence type="predicted"/>
<feature type="chain" id="PRO_5016895645" evidence="5">
    <location>
        <begin position="25"/>
        <end position="371"/>
    </location>
</feature>
<dbReference type="Gene3D" id="3.40.190.10">
    <property type="entry name" value="Periplasmic binding protein-like II"/>
    <property type="match status" value="2"/>
</dbReference>
<evidence type="ECO:0000313" key="6">
    <source>
        <dbReference type="EMBL" id="SUE72438.1"/>
    </source>
</evidence>
<dbReference type="PANTHER" id="PTHR30222">
    <property type="entry name" value="SPERMIDINE/PUTRESCINE-BINDING PERIPLASMIC PROTEIN"/>
    <property type="match status" value="1"/>
</dbReference>
<protein>
    <submittedName>
        <fullName evidence="6">Periplasmic polyamine binding protein</fullName>
    </submittedName>
</protein>
<dbReference type="SUPFAM" id="SSF53850">
    <property type="entry name" value="Periplasmic binding protein-like II"/>
    <property type="match status" value="1"/>
</dbReference>
<evidence type="ECO:0000313" key="7">
    <source>
        <dbReference type="Proteomes" id="UP000255303"/>
    </source>
</evidence>
<gene>
    <name evidence="6" type="primary">potF_8</name>
    <name evidence="6" type="ORF">NCTC10692_04593</name>
</gene>
<dbReference type="PRINTS" id="PR00909">
    <property type="entry name" value="SPERMDNBNDNG"/>
</dbReference>
<dbReference type="Pfam" id="PF13416">
    <property type="entry name" value="SBP_bac_8"/>
    <property type="match status" value="1"/>
</dbReference>
<dbReference type="GO" id="GO:0019808">
    <property type="term" value="F:polyamine binding"/>
    <property type="evidence" value="ECO:0007669"/>
    <property type="project" value="InterPro"/>
</dbReference>
<dbReference type="GO" id="GO:0015846">
    <property type="term" value="P:polyamine transport"/>
    <property type="evidence" value="ECO:0007669"/>
    <property type="project" value="InterPro"/>
</dbReference>
<evidence type="ECO:0000256" key="1">
    <source>
        <dbReference type="ARBA" id="ARBA00004418"/>
    </source>
</evidence>
<dbReference type="AlphaFoldDB" id="A0A379PL33"/>
<keyword evidence="4" id="KW-0574">Periplasm</keyword>